<sequence>MSFPPSLPVIRAAVPDDLDAIAVLHAEARATYYRGRLPEDDYDGPAERARTRAGWTRALAGADADAAVLCAVDDSGLAGIAAYSPVEGVMTLTQLHVAPARWRRGVGSALHSACVAAWQRAGAGTARLEVYEHNTRAQSFYARHGWYPDPHHPRHDTHLVLRFEIP</sequence>
<dbReference type="EMBL" id="CP109109">
    <property type="protein sequence ID" value="WSC00778.1"/>
    <property type="molecule type" value="Genomic_DNA"/>
</dbReference>
<proteinExistence type="predicted"/>
<gene>
    <name evidence="1" type="ORF">OG835_29725</name>
</gene>
<evidence type="ECO:0000313" key="2">
    <source>
        <dbReference type="Proteomes" id="UP001348369"/>
    </source>
</evidence>
<evidence type="ECO:0000313" key="1">
    <source>
        <dbReference type="EMBL" id="WSC00778.1"/>
    </source>
</evidence>
<name>A0ACD4ZSJ2_9ACTN</name>
<reference evidence="1" key="1">
    <citation type="submission" date="2022-10" db="EMBL/GenBank/DDBJ databases">
        <title>The complete genomes of actinobacterial strains from the NBC collection.</title>
        <authorList>
            <person name="Joergensen T.S."/>
            <person name="Alvarez Arevalo M."/>
            <person name="Sterndorff E.B."/>
            <person name="Faurdal D."/>
            <person name="Vuksanovic O."/>
            <person name="Mourched A.-S."/>
            <person name="Charusanti P."/>
            <person name="Shaw S."/>
            <person name="Blin K."/>
            <person name="Weber T."/>
        </authorList>
    </citation>
    <scope>NUCLEOTIDE SEQUENCE</scope>
    <source>
        <strain evidence="1">NBC 01771</strain>
    </source>
</reference>
<protein>
    <submittedName>
        <fullName evidence="1">GNAT family N-acetyltransferase</fullName>
    </submittedName>
</protein>
<dbReference type="Proteomes" id="UP001348369">
    <property type="component" value="Chromosome"/>
</dbReference>
<keyword evidence="2" id="KW-1185">Reference proteome</keyword>
<organism evidence="1 2">
    <name type="scientific">Streptomyces scopuliridis</name>
    <dbReference type="NCBI Taxonomy" id="452529"/>
    <lineage>
        <taxon>Bacteria</taxon>
        <taxon>Bacillati</taxon>
        <taxon>Actinomycetota</taxon>
        <taxon>Actinomycetes</taxon>
        <taxon>Kitasatosporales</taxon>
        <taxon>Streptomycetaceae</taxon>
        <taxon>Streptomyces</taxon>
    </lineage>
</organism>
<accession>A0ACD4ZSJ2</accession>